<evidence type="ECO:0000256" key="11">
    <source>
        <dbReference type="ARBA" id="ARBA00023098"/>
    </source>
</evidence>
<evidence type="ECO:0000256" key="13">
    <source>
        <dbReference type="ARBA" id="ARBA00023209"/>
    </source>
</evidence>
<dbReference type="PANTHER" id="PTHR14269">
    <property type="entry name" value="CDP-DIACYLGLYCEROL--GLYCEROL-3-PHOSPHATE 3-PHOSPHATIDYLTRANSFERASE-RELATED"/>
    <property type="match status" value="1"/>
</dbReference>
<reference evidence="19 20" key="1">
    <citation type="submission" date="2016-11" db="EMBL/GenBank/DDBJ databases">
        <authorList>
            <person name="Jaros S."/>
            <person name="Januszkiewicz K."/>
            <person name="Wedrychowicz H."/>
        </authorList>
    </citation>
    <scope>NUCLEOTIDE SEQUENCE [LARGE SCALE GENOMIC DNA]</scope>
    <source>
        <strain evidence="19 20">DSM 17459</strain>
    </source>
</reference>
<dbReference type="GO" id="GO:0008444">
    <property type="term" value="F:CDP-diacylglycerol-glycerol-3-phosphate 3-phosphatidyltransferase activity"/>
    <property type="evidence" value="ECO:0007669"/>
    <property type="project" value="UniProtKB-EC"/>
</dbReference>
<evidence type="ECO:0000256" key="15">
    <source>
        <dbReference type="ARBA" id="ARBA00033018"/>
    </source>
</evidence>
<dbReference type="PANTHER" id="PTHR14269:SF62">
    <property type="entry name" value="CDP-DIACYLGLYCEROL--GLYCEROL-3-PHOSPHATE 3-PHOSPHATIDYLTRANSFERASE 1, CHLOROPLASTIC"/>
    <property type="match status" value="1"/>
</dbReference>
<evidence type="ECO:0000256" key="3">
    <source>
        <dbReference type="ARBA" id="ARBA00005042"/>
    </source>
</evidence>
<evidence type="ECO:0000256" key="1">
    <source>
        <dbReference type="ARBA" id="ARBA00003973"/>
    </source>
</evidence>
<evidence type="ECO:0000256" key="4">
    <source>
        <dbReference type="ARBA" id="ARBA00010441"/>
    </source>
</evidence>
<evidence type="ECO:0000256" key="7">
    <source>
        <dbReference type="ARBA" id="ARBA00022516"/>
    </source>
</evidence>
<dbReference type="EC" id="2.7.8.5" evidence="5"/>
<comment type="pathway">
    <text evidence="3">Phospholipid metabolism; phosphatidylglycerol biosynthesis; phosphatidylglycerol from CDP-diacylglycerol: step 1/2.</text>
</comment>
<comment type="function">
    <text evidence="1">This protein catalyzes the committed step to the synthesis of the acidic phospholipids.</text>
</comment>
<evidence type="ECO:0000256" key="17">
    <source>
        <dbReference type="RuleBase" id="RU003750"/>
    </source>
</evidence>
<keyword evidence="11" id="KW-0443">Lipid metabolism</keyword>
<dbReference type="PIRSF" id="PIRSF000847">
    <property type="entry name" value="Phos_ph_gly_syn"/>
    <property type="match status" value="1"/>
</dbReference>
<accession>A0A1M4TXA6</accession>
<evidence type="ECO:0000256" key="9">
    <source>
        <dbReference type="ARBA" id="ARBA00022692"/>
    </source>
</evidence>
<dbReference type="UniPathway" id="UPA00084">
    <property type="reaction ID" value="UER00503"/>
</dbReference>
<keyword evidence="7" id="KW-0444">Lipid biosynthesis</keyword>
<feature type="transmembrane region" description="Helical" evidence="18">
    <location>
        <begin position="42"/>
        <end position="63"/>
    </location>
</feature>
<keyword evidence="14" id="KW-1208">Phospholipid metabolism</keyword>
<dbReference type="OrthoDB" id="9796672at2"/>
<dbReference type="InterPro" id="IPR004570">
    <property type="entry name" value="Phosphatidylglycerol_P_synth"/>
</dbReference>
<comment type="subcellular location">
    <subcellularLocation>
        <location evidence="2">Membrane</location>
        <topology evidence="2">Multi-pass membrane protein</topology>
    </subcellularLocation>
</comment>
<evidence type="ECO:0000313" key="19">
    <source>
        <dbReference type="EMBL" id="SHE49024.1"/>
    </source>
</evidence>
<keyword evidence="13" id="KW-0594">Phospholipid biosynthesis</keyword>
<evidence type="ECO:0000256" key="2">
    <source>
        <dbReference type="ARBA" id="ARBA00004141"/>
    </source>
</evidence>
<evidence type="ECO:0000256" key="14">
    <source>
        <dbReference type="ARBA" id="ARBA00023264"/>
    </source>
</evidence>
<dbReference type="InterPro" id="IPR043130">
    <property type="entry name" value="CDP-OH_PTrfase_TM_dom"/>
</dbReference>
<dbReference type="EMBL" id="FQVI01000002">
    <property type="protein sequence ID" value="SHE49024.1"/>
    <property type="molecule type" value="Genomic_DNA"/>
</dbReference>
<evidence type="ECO:0000313" key="20">
    <source>
        <dbReference type="Proteomes" id="UP000184245"/>
    </source>
</evidence>
<evidence type="ECO:0000256" key="18">
    <source>
        <dbReference type="SAM" id="Phobius"/>
    </source>
</evidence>
<keyword evidence="12 18" id="KW-0472">Membrane</keyword>
<keyword evidence="9 18" id="KW-0812">Transmembrane</keyword>
<dbReference type="Gene3D" id="1.20.120.1760">
    <property type="match status" value="1"/>
</dbReference>
<evidence type="ECO:0000256" key="8">
    <source>
        <dbReference type="ARBA" id="ARBA00022679"/>
    </source>
</evidence>
<evidence type="ECO:0000256" key="5">
    <source>
        <dbReference type="ARBA" id="ARBA00013170"/>
    </source>
</evidence>
<proteinExistence type="inferred from homology"/>
<evidence type="ECO:0000256" key="10">
    <source>
        <dbReference type="ARBA" id="ARBA00022989"/>
    </source>
</evidence>
<keyword evidence="20" id="KW-1185">Reference proteome</keyword>
<evidence type="ECO:0000256" key="16">
    <source>
        <dbReference type="ARBA" id="ARBA00048586"/>
    </source>
</evidence>
<keyword evidence="8 17" id="KW-0808">Transferase</keyword>
<evidence type="ECO:0000256" key="6">
    <source>
        <dbReference type="ARBA" id="ARBA00014944"/>
    </source>
</evidence>
<comment type="similarity">
    <text evidence="4 17">Belongs to the CDP-alcohol phosphatidyltransferase class-I family.</text>
</comment>
<feature type="transmembrane region" description="Helical" evidence="18">
    <location>
        <begin position="129"/>
        <end position="151"/>
    </location>
</feature>
<dbReference type="Proteomes" id="UP000184245">
    <property type="component" value="Unassembled WGS sequence"/>
</dbReference>
<dbReference type="InterPro" id="IPR048254">
    <property type="entry name" value="CDP_ALCOHOL_P_TRANSF_CS"/>
</dbReference>
<dbReference type="RefSeq" id="WP_072848911.1">
    <property type="nucleotide sequence ID" value="NZ_FQVI01000002.1"/>
</dbReference>
<comment type="catalytic activity">
    <reaction evidence="16">
        <text>a CDP-1,2-diacyl-sn-glycerol + sn-glycerol 3-phosphate = a 1,2-diacyl-sn-glycero-3-phospho-(1'-sn-glycero-3'-phosphate) + CMP + H(+)</text>
        <dbReference type="Rhea" id="RHEA:12593"/>
        <dbReference type="ChEBI" id="CHEBI:15378"/>
        <dbReference type="ChEBI" id="CHEBI:57597"/>
        <dbReference type="ChEBI" id="CHEBI:58332"/>
        <dbReference type="ChEBI" id="CHEBI:60110"/>
        <dbReference type="ChEBI" id="CHEBI:60377"/>
        <dbReference type="EC" id="2.7.8.5"/>
    </reaction>
</comment>
<feature type="transmembrane region" description="Helical" evidence="18">
    <location>
        <begin position="157"/>
        <end position="178"/>
    </location>
</feature>
<dbReference type="STRING" id="1122155.SAMN02745158_00617"/>
<protein>
    <recommendedName>
        <fullName evidence="6">CDP-diacylglycerol--glycerol-3-phosphate 3-phosphatidyltransferase</fullName>
        <ecNumber evidence="5">2.7.8.5</ecNumber>
    </recommendedName>
    <alternativeName>
        <fullName evidence="15">Phosphatidylglycerophosphate synthase</fullName>
    </alternativeName>
</protein>
<dbReference type="InterPro" id="IPR000462">
    <property type="entry name" value="CDP-OH_P_trans"/>
</dbReference>
<feature type="transmembrane region" description="Helical" evidence="18">
    <location>
        <begin position="17"/>
        <end position="35"/>
    </location>
</feature>
<dbReference type="GO" id="GO:0016020">
    <property type="term" value="C:membrane"/>
    <property type="evidence" value="ECO:0007669"/>
    <property type="project" value="UniProtKB-SubCell"/>
</dbReference>
<dbReference type="GO" id="GO:0006655">
    <property type="term" value="P:phosphatidylglycerol biosynthetic process"/>
    <property type="evidence" value="ECO:0007669"/>
    <property type="project" value="UniProtKB-UniPathway"/>
</dbReference>
<dbReference type="AlphaFoldDB" id="A0A1M4TXA6"/>
<gene>
    <name evidence="19" type="ORF">SAMN02745158_00617</name>
</gene>
<keyword evidence="10 18" id="KW-1133">Transmembrane helix</keyword>
<name>A0A1M4TXA6_9CLOT</name>
<sequence>MTEELPLKKQIVSIPNLMGYFRILLIPVIVWRYLTADSIEDYRIAAVIIGISGITDFLDGFVARKFHMVTKLGKAVDPIADKLTQGAIVLSLSFRFPLMAALAVLFVIKEGFMGIMGILMLRKGRMLNGAMWFGKVCTAVLYLVMFLLILIPNIPMTGANILIGISGALMLLSFLLYIPVFSKMNREGGSQK</sequence>
<evidence type="ECO:0000256" key="12">
    <source>
        <dbReference type="ARBA" id="ARBA00023136"/>
    </source>
</evidence>
<dbReference type="InterPro" id="IPR050324">
    <property type="entry name" value="CDP-alcohol_PTase-I"/>
</dbReference>
<dbReference type="PROSITE" id="PS00379">
    <property type="entry name" value="CDP_ALCOHOL_P_TRANSF"/>
    <property type="match status" value="1"/>
</dbReference>
<dbReference type="Pfam" id="PF01066">
    <property type="entry name" value="CDP-OH_P_transf"/>
    <property type="match status" value="1"/>
</dbReference>
<organism evidence="19 20">
    <name type="scientific">Lactonifactor longoviformis DSM 17459</name>
    <dbReference type="NCBI Taxonomy" id="1122155"/>
    <lineage>
        <taxon>Bacteria</taxon>
        <taxon>Bacillati</taxon>
        <taxon>Bacillota</taxon>
        <taxon>Clostridia</taxon>
        <taxon>Eubacteriales</taxon>
        <taxon>Clostridiaceae</taxon>
        <taxon>Lactonifactor</taxon>
    </lineage>
</organism>